<dbReference type="Gene3D" id="2.170.30.10">
    <property type="entry name" value="Parvovirus coat protein VP1/VP2"/>
    <property type="match status" value="1"/>
</dbReference>
<accession>A0A1J0F5D2</accession>
<evidence type="ECO:0000256" key="1">
    <source>
        <dbReference type="ARBA" id="ARBA00004328"/>
    </source>
</evidence>
<evidence type="ECO:0000313" key="8">
    <source>
        <dbReference type="EMBL" id="APC23633.2"/>
    </source>
</evidence>
<organism evidence="8 9">
    <name type="scientific">Bosavirus MS-2016a</name>
    <dbReference type="NCBI Taxonomy" id="1917013"/>
    <lineage>
        <taxon>Viruses</taxon>
        <taxon>Monodnaviria</taxon>
        <taxon>Shotokuvirae</taxon>
        <taxon>Cossaviricota</taxon>
        <taxon>Quintoviricetes</taxon>
        <taxon>Piccovirales</taxon>
        <taxon>Parvoviridae</taxon>
        <taxon>Parvovirinae</taxon>
        <taxon>Copiparvovirus</taxon>
        <taxon>Copiparvovirus ungulate5</taxon>
    </lineage>
</organism>
<comment type="subcellular location">
    <subcellularLocation>
        <location evidence="1">Virion</location>
    </subcellularLocation>
</comment>
<dbReference type="Proteomes" id="UP000217582">
    <property type="component" value="Segment"/>
</dbReference>
<protein>
    <submittedName>
        <fullName evidence="8">Structural protein</fullName>
    </submittedName>
</protein>
<evidence type="ECO:0000256" key="4">
    <source>
        <dbReference type="ARBA" id="ARBA00022561"/>
    </source>
</evidence>
<reference evidence="8" key="1">
    <citation type="submission" date="2016-10" db="EMBL/GenBank/DDBJ databases">
        <title>Virome of US Bovine Serum.</title>
        <authorList>
            <person name="Sadeghi M."/>
            <person name="Kapusinszky B."/>
            <person name="Meng X.J."/>
            <person name="Phan T.G."/>
            <person name="Deng X."/>
            <person name="Yugo D.M."/>
            <person name="Kanevsky I."/>
            <person name="Opriessnig T."/>
            <person name="Woolums A.R."/>
            <person name="Hurley D.J."/>
            <person name="Eric Delwart E."/>
        </authorList>
    </citation>
    <scope>NUCLEOTIDE SEQUENCE [LARGE SCALE GENOMIC DNA]</scope>
</reference>
<keyword evidence="9" id="KW-1185">Reference proteome</keyword>
<evidence type="ECO:0000256" key="5">
    <source>
        <dbReference type="ARBA" id="ARBA00022844"/>
    </source>
</evidence>
<dbReference type="InterPro" id="IPR001403">
    <property type="entry name" value="Parvovirus_coat"/>
</dbReference>
<dbReference type="SUPFAM" id="SSF88645">
    <property type="entry name" value="ssDNA viruses"/>
    <property type="match status" value="1"/>
</dbReference>
<comment type="similarity">
    <text evidence="2">Belongs to the parvoviridae capsid protein family.</text>
</comment>
<dbReference type="Pfam" id="PF00740">
    <property type="entry name" value="VP1_2"/>
    <property type="match status" value="1"/>
</dbReference>
<feature type="domain" description="Coat protein VP1/VP2 Parvovirus" evidence="7">
    <location>
        <begin position="137"/>
        <end position="655"/>
    </location>
</feature>
<evidence type="ECO:0000259" key="7">
    <source>
        <dbReference type="Pfam" id="PF00740"/>
    </source>
</evidence>
<dbReference type="EMBL" id="KY019139">
    <property type="protein sequence ID" value="APC23633.2"/>
    <property type="molecule type" value="Genomic_DNA"/>
</dbReference>
<dbReference type="GO" id="GO:0039615">
    <property type="term" value="C:T=1 icosahedral viral capsid"/>
    <property type="evidence" value="ECO:0007669"/>
    <property type="project" value="UniProtKB-KW"/>
</dbReference>
<evidence type="ECO:0000256" key="6">
    <source>
        <dbReference type="SAM" id="MobiDB-lite"/>
    </source>
</evidence>
<evidence type="ECO:0000256" key="2">
    <source>
        <dbReference type="ARBA" id="ARBA00005398"/>
    </source>
</evidence>
<keyword evidence="3" id="KW-1140">T=1 icosahedral capsid protein</keyword>
<dbReference type="InterPro" id="IPR016184">
    <property type="entry name" value="Capsid/spike_ssDNA_virus"/>
</dbReference>
<feature type="compositionally biased region" description="Basic and acidic residues" evidence="6">
    <location>
        <begin position="97"/>
        <end position="108"/>
    </location>
</feature>
<dbReference type="InterPro" id="IPR036952">
    <property type="entry name" value="VP1/VP2"/>
</dbReference>
<keyword evidence="4" id="KW-0167">Capsid protein</keyword>
<keyword evidence="5" id="KW-0946">Virion</keyword>
<sequence length="701" mass="79747">MEHGEWPYIYDESDDVLAADISHYGQDKTFLGNLIKAIMRLKKNLGELPRNMLRSVWPLNPLDHPQKQELAGKRLSPPPPQIKEEPISPQKPPTTGDDSKAKRFKQDMSHQTAPDQHMGHGGMDSNMGSDSVTIGDGGGGGSKSECEKHWWGGTRWEGNTVTTFGTRRCVVKPFPDNYYAVKSWDNIPGICVVTPWYYPDLNIMSAHWSPANWQTLLETEDQIRPKSLTLKIHTLIFKDVTKNSEGGSSIQDINSGILLVHRDNDYTYPYPMGGGQLTVPGSMPGSFYTLPRYSYRTLGTIDTDKTPTGIHHASADDFHYKITQNSELFLLEDSPSRMLFSGDCYSYSYDFPALPFANLTQYPWNTRRQDNPMSQQKYLVMDNILSSDIFAPHGGSKLTPLPFNSKLRPSQWLPAPRFKQGEYNIIQPTEDKTQHWYKKTVKAGEGVGVRLVRETDAKIIKNTNWETLQPGPDTVSNIVRKPDGAIVVTTNAIAVLQQDEVNQYHNQQNTTQAQKYVKLPIENHKGYNQPSDPQPIRQQNIHDSSTTEITYGTFPGSTWEKASIHLESQIWTRIPNVEFTHLPQHNPLAEWAMRDPPPTLFLRMLQQAGPPKEDQYNGTIPSDTVLNQYGQFFLSYSMTWETTHRNRGTKRWNPIDPPGLPQRSDKKPIFVMNLDDGKHEGNLYHTPDEVWTAKQRFRAKR</sequence>
<name>A0A1J0F5D2_9VIRU</name>
<proteinExistence type="inferred from homology"/>
<dbReference type="GO" id="GO:0005198">
    <property type="term" value="F:structural molecule activity"/>
    <property type="evidence" value="ECO:0007669"/>
    <property type="project" value="InterPro"/>
</dbReference>
<evidence type="ECO:0000313" key="9">
    <source>
        <dbReference type="Proteomes" id="UP000217582"/>
    </source>
</evidence>
<feature type="region of interest" description="Disordered" evidence="6">
    <location>
        <begin position="70"/>
        <end position="126"/>
    </location>
</feature>
<evidence type="ECO:0000256" key="3">
    <source>
        <dbReference type="ARBA" id="ARBA00022431"/>
    </source>
</evidence>